<name>X1RIR1_9ZZZZ</name>
<organism evidence="1">
    <name type="scientific">marine sediment metagenome</name>
    <dbReference type="NCBI Taxonomy" id="412755"/>
    <lineage>
        <taxon>unclassified sequences</taxon>
        <taxon>metagenomes</taxon>
        <taxon>ecological metagenomes</taxon>
    </lineage>
</organism>
<comment type="caution">
    <text evidence="1">The sequence shown here is derived from an EMBL/GenBank/DDBJ whole genome shotgun (WGS) entry which is preliminary data.</text>
</comment>
<proteinExistence type="predicted"/>
<protein>
    <submittedName>
        <fullName evidence="1">Uncharacterized protein</fullName>
    </submittedName>
</protein>
<dbReference type="EMBL" id="BARV01043423">
    <property type="protein sequence ID" value="GAI63040.1"/>
    <property type="molecule type" value="Genomic_DNA"/>
</dbReference>
<reference evidence="1" key="1">
    <citation type="journal article" date="2014" name="Front. Microbiol.">
        <title>High frequency of phylogenetically diverse reductive dehalogenase-homologous genes in deep subseafloor sedimentary metagenomes.</title>
        <authorList>
            <person name="Kawai M."/>
            <person name="Futagami T."/>
            <person name="Toyoda A."/>
            <person name="Takaki Y."/>
            <person name="Nishi S."/>
            <person name="Hori S."/>
            <person name="Arai W."/>
            <person name="Tsubouchi T."/>
            <person name="Morono Y."/>
            <person name="Uchiyama I."/>
            <person name="Ito T."/>
            <person name="Fujiyama A."/>
            <person name="Inagaki F."/>
            <person name="Takami H."/>
        </authorList>
    </citation>
    <scope>NUCLEOTIDE SEQUENCE</scope>
    <source>
        <strain evidence="1">Expedition CK06-06</strain>
    </source>
</reference>
<dbReference type="AlphaFoldDB" id="X1RIR1"/>
<gene>
    <name evidence="1" type="ORF">S06H3_64828</name>
</gene>
<accession>X1RIR1</accession>
<sequence length="67" mass="7350">MDMYSYHEGESIYRRGASAPLKHPIKLGSLSKGKEGEIIERGAAPLLPRFPLPLLREGGQVEDSSRG</sequence>
<evidence type="ECO:0000313" key="1">
    <source>
        <dbReference type="EMBL" id="GAI63040.1"/>
    </source>
</evidence>